<organism evidence="1 2">
    <name type="scientific">Antarcticimicrobium luteum</name>
    <dbReference type="NCBI Taxonomy" id="2547397"/>
    <lineage>
        <taxon>Bacteria</taxon>
        <taxon>Pseudomonadati</taxon>
        <taxon>Pseudomonadota</taxon>
        <taxon>Alphaproteobacteria</taxon>
        <taxon>Rhodobacterales</taxon>
        <taxon>Paracoccaceae</taxon>
        <taxon>Antarcticimicrobium</taxon>
    </lineage>
</organism>
<dbReference type="OrthoDB" id="9795085at2"/>
<dbReference type="CDD" id="cd02440">
    <property type="entry name" value="AdoMet_MTases"/>
    <property type="match status" value="1"/>
</dbReference>
<dbReference type="Gene3D" id="1.10.150.290">
    <property type="entry name" value="S-adenosyl-L-methionine-dependent methyltransferases"/>
    <property type="match status" value="1"/>
</dbReference>
<dbReference type="SUPFAM" id="SSF53335">
    <property type="entry name" value="S-adenosyl-L-methionine-dependent methyltransferases"/>
    <property type="match status" value="1"/>
</dbReference>
<gene>
    <name evidence="1" type="ORF">E1832_10180</name>
</gene>
<reference evidence="1 2" key="1">
    <citation type="submission" date="2019-03" db="EMBL/GenBank/DDBJ databases">
        <title>Ruegeria lutea sp. nov., a novel strain, isolated from marine sediment, the Masan Bay, South Korea.</title>
        <authorList>
            <person name="Kim J."/>
            <person name="Kim D.-Y."/>
            <person name="Lee S.-S."/>
        </authorList>
    </citation>
    <scope>NUCLEOTIDE SEQUENCE [LARGE SCALE GENOMIC DNA]</scope>
    <source>
        <strain evidence="1 2">318-1</strain>
    </source>
</reference>
<sequence length="260" mass="27944">MPRPDWNPDLYARFGDVRLQPAIDLAARIGALPPGALCDLGCGAGVAGALLRGRFPERALIGVDSSPAMLEKAGATGRFDVLVEADAAAWAPHESLALIFSNALLHWLPDHQTLLPRLVGHLAPGGVLAVQMPHQNGAPSHRLWHDLAAQHFPGRFDPASASGILEPTDYVRILSPLGEVALWETEYFQQLAPAPEGHPVRLFTSSTFARPVLGALSPAEAAELIRHYDAAVSLAYPPMPDGSVLFPFRRLFFLVQVPGD</sequence>
<dbReference type="Gene3D" id="3.40.50.150">
    <property type="entry name" value="Vaccinia Virus protein VP39"/>
    <property type="match status" value="1"/>
</dbReference>
<evidence type="ECO:0000313" key="1">
    <source>
        <dbReference type="EMBL" id="TDK48021.1"/>
    </source>
</evidence>
<dbReference type="RefSeq" id="WP_133359645.1">
    <property type="nucleotide sequence ID" value="NZ_SMUV01000064.1"/>
</dbReference>
<evidence type="ECO:0000313" key="2">
    <source>
        <dbReference type="Proteomes" id="UP000295301"/>
    </source>
</evidence>
<keyword evidence="1" id="KW-0489">Methyltransferase</keyword>
<keyword evidence="2" id="KW-1185">Reference proteome</keyword>
<dbReference type="Pfam" id="PF13489">
    <property type="entry name" value="Methyltransf_23"/>
    <property type="match status" value="1"/>
</dbReference>
<dbReference type="PANTHER" id="PTHR43861">
    <property type="entry name" value="TRANS-ACONITATE 2-METHYLTRANSFERASE-RELATED"/>
    <property type="match status" value="1"/>
</dbReference>
<keyword evidence="1" id="KW-0808">Transferase</keyword>
<dbReference type="PANTHER" id="PTHR43861:SF1">
    <property type="entry name" value="TRANS-ACONITATE 2-METHYLTRANSFERASE"/>
    <property type="match status" value="1"/>
</dbReference>
<comment type="caution">
    <text evidence="1">The sequence shown here is derived from an EMBL/GenBank/DDBJ whole genome shotgun (WGS) entry which is preliminary data.</text>
</comment>
<dbReference type="GO" id="GO:0030798">
    <property type="term" value="F:trans-aconitate 2-methyltransferase activity"/>
    <property type="evidence" value="ECO:0007669"/>
    <property type="project" value="InterPro"/>
</dbReference>
<dbReference type="GO" id="GO:0032259">
    <property type="term" value="P:methylation"/>
    <property type="evidence" value="ECO:0007669"/>
    <property type="project" value="UniProtKB-KW"/>
</dbReference>
<name>A0A4R5V830_9RHOB</name>
<accession>A0A4R5V830</accession>
<dbReference type="InterPro" id="IPR029063">
    <property type="entry name" value="SAM-dependent_MTases_sf"/>
</dbReference>
<dbReference type="EMBL" id="SMUV01000064">
    <property type="protein sequence ID" value="TDK48021.1"/>
    <property type="molecule type" value="Genomic_DNA"/>
</dbReference>
<protein>
    <submittedName>
        <fullName evidence="1">Methyltransferase domain-containing protein</fullName>
    </submittedName>
</protein>
<dbReference type="AlphaFoldDB" id="A0A4R5V830"/>
<dbReference type="Proteomes" id="UP000295301">
    <property type="component" value="Unassembled WGS sequence"/>
</dbReference>
<proteinExistence type="predicted"/>
<dbReference type="InterPro" id="IPR023149">
    <property type="entry name" value="Trans_acon_MeTrfase_C"/>
</dbReference>